<keyword evidence="2" id="KW-0274">FAD</keyword>
<dbReference type="OrthoDB" id="2915840at2759"/>
<evidence type="ECO:0000256" key="3">
    <source>
        <dbReference type="ARBA" id="ARBA00023002"/>
    </source>
</evidence>
<accession>A0A9Q8VF27</accession>
<gene>
    <name evidence="4" type="ORF">JDV02_010295</name>
</gene>
<dbReference type="Pfam" id="PF13738">
    <property type="entry name" value="Pyr_redox_3"/>
    <property type="match status" value="1"/>
</dbReference>
<keyword evidence="5" id="KW-1185">Reference proteome</keyword>
<organism evidence="4 5">
    <name type="scientific">Purpureocillium takamizusanense</name>
    <dbReference type="NCBI Taxonomy" id="2060973"/>
    <lineage>
        <taxon>Eukaryota</taxon>
        <taxon>Fungi</taxon>
        <taxon>Dikarya</taxon>
        <taxon>Ascomycota</taxon>
        <taxon>Pezizomycotina</taxon>
        <taxon>Sordariomycetes</taxon>
        <taxon>Hypocreomycetidae</taxon>
        <taxon>Hypocreales</taxon>
        <taxon>Ophiocordycipitaceae</taxon>
        <taxon>Purpureocillium</taxon>
    </lineage>
</organism>
<dbReference type="Proteomes" id="UP000829364">
    <property type="component" value="Chromosome 12"/>
</dbReference>
<dbReference type="KEGG" id="ptkz:JDV02_010295"/>
<evidence type="ECO:0000313" key="4">
    <source>
        <dbReference type="EMBL" id="UNI24560.1"/>
    </source>
</evidence>
<dbReference type="SUPFAM" id="SSF51905">
    <property type="entry name" value="FAD/NAD(P)-binding domain"/>
    <property type="match status" value="2"/>
</dbReference>
<keyword evidence="1" id="KW-0285">Flavoprotein</keyword>
<reference evidence="4" key="1">
    <citation type="submission" date="2021-11" db="EMBL/GenBank/DDBJ databases">
        <title>Purpureocillium_takamizusanense_genome.</title>
        <authorList>
            <person name="Nguyen N.-H."/>
        </authorList>
    </citation>
    <scope>NUCLEOTIDE SEQUENCE</scope>
    <source>
        <strain evidence="4">PT3</strain>
    </source>
</reference>
<dbReference type="InterPro" id="IPR036188">
    <property type="entry name" value="FAD/NAD-bd_sf"/>
</dbReference>
<dbReference type="InterPro" id="IPR050346">
    <property type="entry name" value="FMO-like"/>
</dbReference>
<dbReference type="GeneID" id="72072239"/>
<dbReference type="EMBL" id="CP086365">
    <property type="protein sequence ID" value="UNI24560.1"/>
    <property type="molecule type" value="Genomic_DNA"/>
</dbReference>
<evidence type="ECO:0000313" key="5">
    <source>
        <dbReference type="Proteomes" id="UP000829364"/>
    </source>
</evidence>
<dbReference type="Gene3D" id="3.50.50.60">
    <property type="entry name" value="FAD/NAD(P)-binding domain"/>
    <property type="match status" value="1"/>
</dbReference>
<sequence>MTFEQFGVKPGQHIPGQVVHDYLTAFANNFNLMPRMRLNQKVLSAELLNDGSWLLRLVSTKSHGEGPVPETLVASKLVVATGLTSEPQWPVFEGREHFKRELFHAKELKDRTDSIERAKSVVVLGGNKSAWDTCFFAAKCGAHVHMVMRPGGGGPSWVWPLFFSPFKVSVQRLASTRFFTWFDPCIWSEETGLISWIRAGLHNTCVGRWIVSKFWNCIGSFAHKAHRYDDHPETRKLKPWVSPFWMGNSLSIHNYTSSWFELVRQGRITVHIADVVRLSEGTVHLSDGEDVAADAFVCCTGWKTRPPILFLPDEVAGMMLPRQGREDDQELSDRARRDVFARIPALKAGPKRTLPDGTVQGSKHAVPDNTGSPYRLYRFLIPLDERSLQHRNIAFIGSHLALNATMIAQIQALWVTAFFMNEIDHLKPKVIDQKEVRYSAFLHSEYGRIRHPHIAGGAGERCPDLAFDCLPYMDLLLSDLGLHQFRKSRETGIWSEIFHRYGPSDYVGLVQEWLYSRVKTAGGDGRG</sequence>
<dbReference type="PANTHER" id="PTHR23023">
    <property type="entry name" value="DIMETHYLANILINE MONOOXYGENASE"/>
    <property type="match status" value="1"/>
</dbReference>
<dbReference type="RefSeq" id="XP_047848041.1">
    <property type="nucleotide sequence ID" value="XM_047992028.1"/>
</dbReference>
<dbReference type="AlphaFoldDB" id="A0A9Q8VF27"/>
<evidence type="ECO:0000256" key="2">
    <source>
        <dbReference type="ARBA" id="ARBA00022827"/>
    </source>
</evidence>
<dbReference type="GO" id="GO:0016491">
    <property type="term" value="F:oxidoreductase activity"/>
    <property type="evidence" value="ECO:0007669"/>
    <property type="project" value="UniProtKB-KW"/>
</dbReference>
<name>A0A9Q8VF27_9HYPO</name>
<protein>
    <recommendedName>
        <fullName evidence="6">L-ornithine N(5)-oxygenase</fullName>
    </recommendedName>
</protein>
<evidence type="ECO:0008006" key="6">
    <source>
        <dbReference type="Google" id="ProtNLM"/>
    </source>
</evidence>
<evidence type="ECO:0000256" key="1">
    <source>
        <dbReference type="ARBA" id="ARBA00022630"/>
    </source>
</evidence>
<keyword evidence="3" id="KW-0560">Oxidoreductase</keyword>
<proteinExistence type="predicted"/>